<dbReference type="InterPro" id="IPR002110">
    <property type="entry name" value="Ankyrin_rpt"/>
</dbReference>
<evidence type="ECO:0000256" key="1">
    <source>
        <dbReference type="ARBA" id="ARBA00022737"/>
    </source>
</evidence>
<dbReference type="PRINTS" id="PR01415">
    <property type="entry name" value="ANKYRIN"/>
</dbReference>
<dbReference type="VEuPathDB" id="VectorBase:AFAF003461"/>
<dbReference type="PROSITE" id="PS50297">
    <property type="entry name" value="ANK_REP_REGION"/>
    <property type="match status" value="3"/>
</dbReference>
<feature type="region of interest" description="Disordered" evidence="5">
    <location>
        <begin position="522"/>
        <end position="555"/>
    </location>
</feature>
<evidence type="ECO:0000313" key="7">
    <source>
        <dbReference type="Proteomes" id="UP000075886"/>
    </source>
</evidence>
<feature type="repeat" description="ANK" evidence="3">
    <location>
        <begin position="74"/>
        <end position="106"/>
    </location>
</feature>
<keyword evidence="2 3" id="KW-0040">ANK repeat</keyword>
<evidence type="ECO:0000256" key="3">
    <source>
        <dbReference type="PROSITE-ProRule" id="PRU00023"/>
    </source>
</evidence>
<accession>A0A182Q5I4</accession>
<evidence type="ECO:0000256" key="5">
    <source>
        <dbReference type="SAM" id="MobiDB-lite"/>
    </source>
</evidence>
<dbReference type="Pfam" id="PF12796">
    <property type="entry name" value="Ank_2"/>
    <property type="match status" value="1"/>
</dbReference>
<dbReference type="GO" id="GO:0000976">
    <property type="term" value="F:transcription cis-regulatory region binding"/>
    <property type="evidence" value="ECO:0007669"/>
    <property type="project" value="TreeGrafter"/>
</dbReference>
<organism evidence="6 7">
    <name type="scientific">Anopheles farauti</name>
    <dbReference type="NCBI Taxonomy" id="69004"/>
    <lineage>
        <taxon>Eukaryota</taxon>
        <taxon>Metazoa</taxon>
        <taxon>Ecdysozoa</taxon>
        <taxon>Arthropoda</taxon>
        <taxon>Hexapoda</taxon>
        <taxon>Insecta</taxon>
        <taxon>Pterygota</taxon>
        <taxon>Neoptera</taxon>
        <taxon>Endopterygota</taxon>
        <taxon>Diptera</taxon>
        <taxon>Nematocera</taxon>
        <taxon>Culicoidea</taxon>
        <taxon>Culicidae</taxon>
        <taxon>Anophelinae</taxon>
        <taxon>Anopheles</taxon>
    </lineage>
</organism>
<dbReference type="PANTHER" id="PTHR24193:SF121">
    <property type="entry name" value="ADA2A-CONTAINING COMPLEX COMPONENT 3, ISOFORM D"/>
    <property type="match status" value="1"/>
</dbReference>
<feature type="compositionally biased region" description="Low complexity" evidence="5">
    <location>
        <begin position="355"/>
        <end position="379"/>
    </location>
</feature>
<keyword evidence="1" id="KW-0677">Repeat</keyword>
<feature type="repeat" description="ANK" evidence="3">
    <location>
        <begin position="140"/>
        <end position="172"/>
    </location>
</feature>
<dbReference type="Gene3D" id="1.25.40.20">
    <property type="entry name" value="Ankyrin repeat-containing domain"/>
    <property type="match status" value="1"/>
</dbReference>
<dbReference type="GO" id="GO:0045944">
    <property type="term" value="P:positive regulation of transcription by RNA polymerase II"/>
    <property type="evidence" value="ECO:0007669"/>
    <property type="project" value="TreeGrafter"/>
</dbReference>
<feature type="repeat" description="ANK" evidence="3">
    <location>
        <begin position="107"/>
        <end position="139"/>
    </location>
</feature>
<dbReference type="PROSITE" id="PS50088">
    <property type="entry name" value="ANK_REPEAT"/>
    <property type="match status" value="3"/>
</dbReference>
<dbReference type="AlphaFoldDB" id="A0A182Q5I4"/>
<dbReference type="InterPro" id="IPR036770">
    <property type="entry name" value="Ankyrin_rpt-contain_sf"/>
</dbReference>
<dbReference type="SUPFAM" id="SSF48403">
    <property type="entry name" value="Ankyrin repeat"/>
    <property type="match status" value="1"/>
</dbReference>
<feature type="compositionally biased region" description="Low complexity" evidence="5">
    <location>
        <begin position="612"/>
        <end position="628"/>
    </location>
</feature>
<keyword evidence="4" id="KW-0175">Coiled coil</keyword>
<evidence type="ECO:0000256" key="4">
    <source>
        <dbReference type="SAM" id="Coils"/>
    </source>
</evidence>
<evidence type="ECO:0000256" key="2">
    <source>
        <dbReference type="ARBA" id="ARBA00023043"/>
    </source>
</evidence>
<feature type="region of interest" description="Disordered" evidence="5">
    <location>
        <begin position="607"/>
        <end position="628"/>
    </location>
</feature>
<sequence>MFAEKLFDGLGMDMIASNDSEESLEKFTNSIGGGKYQTVITDLGKALLQAARIGNTEKVHSLMSRGAPFTADWLGTTPLHLAARYNHIETCKVLLRAGISKDSKTKVDRTPLHMAVYHGNIEVVELLLSNKCEVDAKDMLKMTALHWAVEKHHDKIVEMLLQHGADPNAVSKFGKSPIQLAKDSEQMELVRILLLANQMRAASSEQVGVQEATDSLMYELQQHKERHLGGQQTTTDDSPEVEDNITMDLSNDSNSNLSHHSTDHRLLNDTTDTDNLIEKEDSLSDAITNLEQSTEADPNNLDTSTLQMLKEHGIALMPSDDTGSLITSAIKSGRKVVLSEAGKFALKETRNFHAQQSQPQPQQQVHQTHQQLQKQTLHSGASSVHSTTTIAHPKTKTIKFIKKQGGAGTVLGGQQHIHHVHQSSGSGSGHVAAGPTPTIKTNKVIKILSPEEFKQICGGDVGAIKRVPSSEYKKAVTSTAVRVPISGRSHVISGVSMDSKQISKIVMTKSGQRIPVVTAASKLNGGSSSSSSSSSITNGLSSGGHSQRHIITSADGVKRIRTSAGMEIISALPTKLPQDTVVSVETSHTGPQTRVGAVYHRVTTVGNHHHAASSSTITSSSNGTSQTNATNSTLMMEMFERQLLEVKKQGDDLRKQFDLSQKLNEEYRARVEKLEKEVQSLRQQLFGGTSTDGTAGSSLDEIL</sequence>
<feature type="compositionally biased region" description="Low complexity" evidence="5">
    <location>
        <begin position="522"/>
        <end position="544"/>
    </location>
</feature>
<dbReference type="STRING" id="69004.A0A182Q5I4"/>
<feature type="coiled-coil region" evidence="4">
    <location>
        <begin position="636"/>
        <end position="684"/>
    </location>
</feature>
<feature type="region of interest" description="Disordered" evidence="5">
    <location>
        <begin position="351"/>
        <end position="391"/>
    </location>
</feature>
<name>A0A182Q5I4_9DIPT</name>
<dbReference type="EMBL" id="AXCN02000888">
    <property type="status" value="NOT_ANNOTATED_CDS"/>
    <property type="molecule type" value="Genomic_DNA"/>
</dbReference>
<protein>
    <submittedName>
        <fullName evidence="6">Uncharacterized protein</fullName>
    </submittedName>
</protein>
<dbReference type="Proteomes" id="UP000075886">
    <property type="component" value="Unassembled WGS sequence"/>
</dbReference>
<dbReference type="GO" id="GO:0005634">
    <property type="term" value="C:nucleus"/>
    <property type="evidence" value="ECO:0007669"/>
    <property type="project" value="TreeGrafter"/>
</dbReference>
<dbReference type="InterPro" id="IPR050663">
    <property type="entry name" value="Ankyrin-SOCS_Box"/>
</dbReference>
<dbReference type="SMART" id="SM00248">
    <property type="entry name" value="ANK"/>
    <property type="match status" value="5"/>
</dbReference>
<dbReference type="Pfam" id="PF00023">
    <property type="entry name" value="Ank"/>
    <property type="match status" value="1"/>
</dbReference>
<reference evidence="6" key="2">
    <citation type="submission" date="2020-05" db="UniProtKB">
        <authorList>
            <consortium name="EnsemblMetazoa"/>
        </authorList>
    </citation>
    <scope>IDENTIFICATION</scope>
    <source>
        <strain evidence="6">FAR1</strain>
    </source>
</reference>
<evidence type="ECO:0000313" key="6">
    <source>
        <dbReference type="EnsemblMetazoa" id="AFAF003461-PA"/>
    </source>
</evidence>
<reference evidence="7" key="1">
    <citation type="submission" date="2014-01" db="EMBL/GenBank/DDBJ databases">
        <title>The Genome Sequence of Anopheles farauti FAR1 (V2).</title>
        <authorList>
            <consortium name="The Broad Institute Genomics Platform"/>
            <person name="Neafsey D.E."/>
            <person name="Besansky N."/>
            <person name="Howell P."/>
            <person name="Walton C."/>
            <person name="Young S.K."/>
            <person name="Zeng Q."/>
            <person name="Gargeya S."/>
            <person name="Fitzgerald M."/>
            <person name="Haas B."/>
            <person name="Abouelleil A."/>
            <person name="Allen A.W."/>
            <person name="Alvarado L."/>
            <person name="Arachchi H.M."/>
            <person name="Berlin A.M."/>
            <person name="Chapman S.B."/>
            <person name="Gainer-Dewar J."/>
            <person name="Goldberg J."/>
            <person name="Griggs A."/>
            <person name="Gujja S."/>
            <person name="Hansen M."/>
            <person name="Howarth C."/>
            <person name="Imamovic A."/>
            <person name="Ireland A."/>
            <person name="Larimer J."/>
            <person name="McCowan C."/>
            <person name="Murphy C."/>
            <person name="Pearson M."/>
            <person name="Poon T.W."/>
            <person name="Priest M."/>
            <person name="Roberts A."/>
            <person name="Saif S."/>
            <person name="Shea T."/>
            <person name="Sisk P."/>
            <person name="Sykes S."/>
            <person name="Wortman J."/>
            <person name="Nusbaum C."/>
            <person name="Birren B."/>
        </authorList>
    </citation>
    <scope>NUCLEOTIDE SEQUENCE [LARGE SCALE GENOMIC DNA]</scope>
    <source>
        <strain evidence="7">FAR1</strain>
    </source>
</reference>
<feature type="region of interest" description="Disordered" evidence="5">
    <location>
        <begin position="225"/>
        <end position="244"/>
    </location>
</feature>
<feature type="compositionally biased region" description="Polar residues" evidence="5">
    <location>
        <begin position="380"/>
        <end position="390"/>
    </location>
</feature>
<dbReference type="PANTHER" id="PTHR24193">
    <property type="entry name" value="ANKYRIN REPEAT PROTEIN"/>
    <property type="match status" value="1"/>
</dbReference>
<proteinExistence type="predicted"/>
<dbReference type="EnsemblMetazoa" id="AFAF003461-RA">
    <property type="protein sequence ID" value="AFAF003461-PA"/>
    <property type="gene ID" value="AFAF003461"/>
</dbReference>
<keyword evidence="7" id="KW-1185">Reference proteome</keyword>